<keyword evidence="3" id="KW-1185">Reference proteome</keyword>
<dbReference type="AlphaFoldDB" id="A0A2J6QWB2"/>
<feature type="region of interest" description="Disordered" evidence="1">
    <location>
        <begin position="75"/>
        <end position="144"/>
    </location>
</feature>
<proteinExistence type="predicted"/>
<evidence type="ECO:0000313" key="3">
    <source>
        <dbReference type="Proteomes" id="UP000235786"/>
    </source>
</evidence>
<accession>A0A2J6QWB2</accession>
<dbReference type="OrthoDB" id="5423516at2759"/>
<evidence type="ECO:0000313" key="2">
    <source>
        <dbReference type="EMBL" id="PMD30529.1"/>
    </source>
</evidence>
<gene>
    <name evidence="2" type="ORF">L207DRAFT_592296</name>
</gene>
<name>A0A2J6QWB2_HYAVF</name>
<protein>
    <submittedName>
        <fullName evidence="2">Uncharacterized protein</fullName>
    </submittedName>
</protein>
<evidence type="ECO:0000256" key="1">
    <source>
        <dbReference type="SAM" id="MobiDB-lite"/>
    </source>
</evidence>
<dbReference type="EMBL" id="KZ613966">
    <property type="protein sequence ID" value="PMD30529.1"/>
    <property type="molecule type" value="Genomic_DNA"/>
</dbReference>
<organism evidence="2 3">
    <name type="scientific">Hyaloscypha variabilis (strain UAMH 11265 / GT02V1 / F)</name>
    <name type="common">Meliniomyces variabilis</name>
    <dbReference type="NCBI Taxonomy" id="1149755"/>
    <lineage>
        <taxon>Eukaryota</taxon>
        <taxon>Fungi</taxon>
        <taxon>Dikarya</taxon>
        <taxon>Ascomycota</taxon>
        <taxon>Pezizomycotina</taxon>
        <taxon>Leotiomycetes</taxon>
        <taxon>Helotiales</taxon>
        <taxon>Hyaloscyphaceae</taxon>
        <taxon>Hyaloscypha</taxon>
        <taxon>Hyaloscypha variabilis</taxon>
    </lineage>
</organism>
<reference evidence="2 3" key="1">
    <citation type="submission" date="2016-04" db="EMBL/GenBank/DDBJ databases">
        <title>A degradative enzymes factory behind the ericoid mycorrhizal symbiosis.</title>
        <authorList>
            <consortium name="DOE Joint Genome Institute"/>
            <person name="Martino E."/>
            <person name="Morin E."/>
            <person name="Grelet G."/>
            <person name="Kuo A."/>
            <person name="Kohler A."/>
            <person name="Daghino S."/>
            <person name="Barry K."/>
            <person name="Choi C."/>
            <person name="Cichocki N."/>
            <person name="Clum A."/>
            <person name="Copeland A."/>
            <person name="Hainaut M."/>
            <person name="Haridas S."/>
            <person name="Labutti K."/>
            <person name="Lindquist E."/>
            <person name="Lipzen A."/>
            <person name="Khouja H.-R."/>
            <person name="Murat C."/>
            <person name="Ohm R."/>
            <person name="Olson A."/>
            <person name="Spatafora J."/>
            <person name="Veneault-Fourrey C."/>
            <person name="Henrissat B."/>
            <person name="Grigoriev I."/>
            <person name="Martin F."/>
            <person name="Perotto S."/>
        </authorList>
    </citation>
    <scope>NUCLEOTIDE SEQUENCE [LARGE SCALE GENOMIC DNA]</scope>
    <source>
        <strain evidence="2 3">F</strain>
    </source>
</reference>
<dbReference type="Proteomes" id="UP000235786">
    <property type="component" value="Unassembled WGS sequence"/>
</dbReference>
<sequence length="178" mass="19746">MPVNHGSQYDKLRNNLTHVACLGREEYPAHRRYNPSGKKIKDQTYRIEYVDTLDSPYAVFQFQYGSKKMSAGVNDRVRESSSTSAQDLGDEDYQFNPDSIPEDDGNILEPETTATFHHPPVSGASDMQSNHPANEDDQSMHSTPGAPVLTRCLQGHPVYCSQCTAVHLTLGSDGPQEC</sequence>